<reference evidence="1 2" key="1">
    <citation type="submission" date="2019-05" db="EMBL/GenBank/DDBJ databases">
        <title>Another draft genome of Portunus trituberculatus and its Hox gene families provides insights of decapod evolution.</title>
        <authorList>
            <person name="Jeong J.-H."/>
            <person name="Song I."/>
            <person name="Kim S."/>
            <person name="Choi T."/>
            <person name="Kim D."/>
            <person name="Ryu S."/>
            <person name="Kim W."/>
        </authorList>
    </citation>
    <scope>NUCLEOTIDE SEQUENCE [LARGE SCALE GENOMIC DNA]</scope>
    <source>
        <tissue evidence="1">Muscle</tissue>
    </source>
</reference>
<gene>
    <name evidence="1" type="ORF">E2C01_015465</name>
</gene>
<dbReference type="Proteomes" id="UP000324222">
    <property type="component" value="Unassembled WGS sequence"/>
</dbReference>
<protein>
    <submittedName>
        <fullName evidence="1">Uncharacterized protein</fullName>
    </submittedName>
</protein>
<dbReference type="EMBL" id="VSRR010001089">
    <property type="protein sequence ID" value="MPC22450.1"/>
    <property type="molecule type" value="Genomic_DNA"/>
</dbReference>
<sequence length="152" mass="16321">MKPSGLWFLSGLDAEPDRLIFGPERRTPALVKLTGANLTLVSTRTSPLCTAFIIQGFSSKGINASSKSPRLTPLHALCLTPRHSTPSLLFPDPDTLSVTASALSHPTLPFSALPMLGLGQSERSGSKEQVIRSDSQSLHVWGKTDGKLCKNR</sequence>
<keyword evidence="2" id="KW-1185">Reference proteome</keyword>
<dbReference type="InterPro" id="IPR010916">
    <property type="entry name" value="TonB_box_CS"/>
</dbReference>
<organism evidence="1 2">
    <name type="scientific">Portunus trituberculatus</name>
    <name type="common">Swimming crab</name>
    <name type="synonym">Neptunus trituberculatus</name>
    <dbReference type="NCBI Taxonomy" id="210409"/>
    <lineage>
        <taxon>Eukaryota</taxon>
        <taxon>Metazoa</taxon>
        <taxon>Ecdysozoa</taxon>
        <taxon>Arthropoda</taxon>
        <taxon>Crustacea</taxon>
        <taxon>Multicrustacea</taxon>
        <taxon>Malacostraca</taxon>
        <taxon>Eumalacostraca</taxon>
        <taxon>Eucarida</taxon>
        <taxon>Decapoda</taxon>
        <taxon>Pleocyemata</taxon>
        <taxon>Brachyura</taxon>
        <taxon>Eubrachyura</taxon>
        <taxon>Portunoidea</taxon>
        <taxon>Portunidae</taxon>
        <taxon>Portuninae</taxon>
        <taxon>Portunus</taxon>
    </lineage>
</organism>
<name>A0A5B7DLQ8_PORTR</name>
<accession>A0A5B7DLQ8</accession>
<comment type="caution">
    <text evidence="1">The sequence shown here is derived from an EMBL/GenBank/DDBJ whole genome shotgun (WGS) entry which is preliminary data.</text>
</comment>
<dbReference type="PROSITE" id="PS00430">
    <property type="entry name" value="TONB_DEPENDENT_REC_1"/>
    <property type="match status" value="1"/>
</dbReference>
<dbReference type="AlphaFoldDB" id="A0A5B7DLQ8"/>
<proteinExistence type="predicted"/>
<evidence type="ECO:0000313" key="1">
    <source>
        <dbReference type="EMBL" id="MPC22450.1"/>
    </source>
</evidence>
<evidence type="ECO:0000313" key="2">
    <source>
        <dbReference type="Proteomes" id="UP000324222"/>
    </source>
</evidence>